<feature type="signal peptide" evidence="1">
    <location>
        <begin position="1"/>
        <end position="19"/>
    </location>
</feature>
<evidence type="ECO:0000313" key="3">
    <source>
        <dbReference type="Proteomes" id="UP001162131"/>
    </source>
</evidence>
<feature type="chain" id="PRO_5043919604" evidence="1">
    <location>
        <begin position="20"/>
        <end position="219"/>
    </location>
</feature>
<evidence type="ECO:0000256" key="1">
    <source>
        <dbReference type="SAM" id="SignalP"/>
    </source>
</evidence>
<proteinExistence type="predicted"/>
<accession>A0AAU9JQ43</accession>
<dbReference type="Proteomes" id="UP001162131">
    <property type="component" value="Unassembled WGS sequence"/>
</dbReference>
<name>A0AAU9JQ43_9CILI</name>
<comment type="caution">
    <text evidence="2">The sequence shown here is derived from an EMBL/GenBank/DDBJ whole genome shotgun (WGS) entry which is preliminary data.</text>
</comment>
<keyword evidence="3" id="KW-1185">Reference proteome</keyword>
<gene>
    <name evidence="2" type="ORF">BSTOLATCC_MIC44324</name>
</gene>
<evidence type="ECO:0000313" key="2">
    <source>
        <dbReference type="EMBL" id="CAG9327696.1"/>
    </source>
</evidence>
<dbReference type="EMBL" id="CAJZBQ010000044">
    <property type="protein sequence ID" value="CAG9327696.1"/>
    <property type="molecule type" value="Genomic_DNA"/>
</dbReference>
<dbReference type="AlphaFoldDB" id="A0AAU9JQ43"/>
<keyword evidence="1" id="KW-0732">Signal</keyword>
<organism evidence="2 3">
    <name type="scientific">Blepharisma stoltei</name>
    <dbReference type="NCBI Taxonomy" id="1481888"/>
    <lineage>
        <taxon>Eukaryota</taxon>
        <taxon>Sar</taxon>
        <taxon>Alveolata</taxon>
        <taxon>Ciliophora</taxon>
        <taxon>Postciliodesmatophora</taxon>
        <taxon>Heterotrichea</taxon>
        <taxon>Heterotrichida</taxon>
        <taxon>Blepharismidae</taxon>
        <taxon>Blepharisma</taxon>
    </lineage>
</organism>
<sequence>MWKYLLVLGLSFAADPIAPHWPNTFTQTFNETFWSPSYGKQVTNGTYYYDWTTQNTRVDRANGRFDPMCGLNGFKILVNSPCTLYTVGGNRYIYYPDDPYCCWCCSDQTHCGSLYPTWMDNGTFLGTTTKNGVPAYWWNKEGSQPNYYYETAATDPSKRVMLGIFEVPSDEKNFNSNIVYSVPNGIFNLPSICVPSNVCPEASICTQLREAGNKTTSDH</sequence>
<protein>
    <submittedName>
        <fullName evidence="2">Uncharacterized protein</fullName>
    </submittedName>
</protein>
<reference evidence="2" key="1">
    <citation type="submission" date="2021-09" db="EMBL/GenBank/DDBJ databases">
        <authorList>
            <consortium name="AG Swart"/>
            <person name="Singh M."/>
            <person name="Singh A."/>
            <person name="Seah K."/>
            <person name="Emmerich C."/>
        </authorList>
    </citation>
    <scope>NUCLEOTIDE SEQUENCE</scope>
    <source>
        <strain evidence="2">ATCC30299</strain>
    </source>
</reference>